<feature type="transmembrane region" description="Helical" evidence="1">
    <location>
        <begin position="184"/>
        <end position="206"/>
    </location>
</feature>
<dbReference type="SUPFAM" id="SSF103473">
    <property type="entry name" value="MFS general substrate transporter"/>
    <property type="match status" value="1"/>
</dbReference>
<dbReference type="NCBIfam" id="TIGR00792">
    <property type="entry name" value="gph"/>
    <property type="match status" value="1"/>
</dbReference>
<dbReference type="AlphaFoldDB" id="A0AA42DS36"/>
<dbReference type="GO" id="GO:0006814">
    <property type="term" value="P:sodium ion transport"/>
    <property type="evidence" value="ECO:0007669"/>
    <property type="project" value="InterPro"/>
</dbReference>
<feature type="transmembrane region" description="Helical" evidence="1">
    <location>
        <begin position="12"/>
        <end position="34"/>
    </location>
</feature>
<comment type="caution">
    <text evidence="2">The sequence shown here is derived from an EMBL/GenBank/DDBJ whole genome shotgun (WGS) entry which is preliminary data.</text>
</comment>
<dbReference type="GO" id="GO:0008643">
    <property type="term" value="P:carbohydrate transport"/>
    <property type="evidence" value="ECO:0007669"/>
    <property type="project" value="InterPro"/>
</dbReference>
<proteinExistence type="predicted"/>
<dbReference type="Gene3D" id="1.20.1250.20">
    <property type="entry name" value="MFS general substrate transporter like domains"/>
    <property type="match status" value="2"/>
</dbReference>
<evidence type="ECO:0000256" key="1">
    <source>
        <dbReference type="SAM" id="Phobius"/>
    </source>
</evidence>
<feature type="transmembrane region" description="Helical" evidence="1">
    <location>
        <begin position="118"/>
        <end position="139"/>
    </location>
</feature>
<dbReference type="Proteomes" id="UP001169242">
    <property type="component" value="Unassembled WGS sequence"/>
</dbReference>
<organism evidence="2 3">
    <name type="scientific">Holtiella tumoricola</name>
    <dbReference type="NCBI Taxonomy" id="3018743"/>
    <lineage>
        <taxon>Bacteria</taxon>
        <taxon>Bacillati</taxon>
        <taxon>Bacillota</taxon>
        <taxon>Clostridia</taxon>
        <taxon>Lachnospirales</taxon>
        <taxon>Cellulosilyticaceae</taxon>
        <taxon>Holtiella</taxon>
    </lineage>
</organism>
<feature type="transmembrane region" description="Helical" evidence="1">
    <location>
        <begin position="40"/>
        <end position="62"/>
    </location>
</feature>
<dbReference type="PANTHER" id="PTHR11328:SF24">
    <property type="entry name" value="MAJOR FACILITATOR SUPERFAMILY (MFS) PROFILE DOMAIN-CONTAINING PROTEIN"/>
    <property type="match status" value="1"/>
</dbReference>
<dbReference type="Pfam" id="PF13347">
    <property type="entry name" value="MFS_2"/>
    <property type="match status" value="1"/>
</dbReference>
<keyword evidence="1" id="KW-0472">Membrane</keyword>
<dbReference type="PANTHER" id="PTHR11328">
    <property type="entry name" value="MAJOR FACILITATOR SUPERFAMILY DOMAIN-CONTAINING PROTEIN"/>
    <property type="match status" value="1"/>
</dbReference>
<evidence type="ECO:0000313" key="2">
    <source>
        <dbReference type="EMBL" id="MDA3734061.1"/>
    </source>
</evidence>
<protein>
    <submittedName>
        <fullName evidence="2">Glycoside-pentoside-hexuronide (GPH):cation symporter</fullName>
    </submittedName>
</protein>
<evidence type="ECO:0000313" key="3">
    <source>
        <dbReference type="Proteomes" id="UP001169242"/>
    </source>
</evidence>
<dbReference type="InterPro" id="IPR039672">
    <property type="entry name" value="MFS_2"/>
</dbReference>
<dbReference type="GO" id="GO:0015293">
    <property type="term" value="F:symporter activity"/>
    <property type="evidence" value="ECO:0007669"/>
    <property type="project" value="InterPro"/>
</dbReference>
<dbReference type="InterPro" id="IPR036259">
    <property type="entry name" value="MFS_trans_sf"/>
</dbReference>
<feature type="transmembrane region" description="Helical" evidence="1">
    <location>
        <begin position="239"/>
        <end position="259"/>
    </location>
</feature>
<dbReference type="EMBL" id="JAQIFT010000069">
    <property type="protein sequence ID" value="MDA3734061.1"/>
    <property type="molecule type" value="Genomic_DNA"/>
</dbReference>
<keyword evidence="1" id="KW-0812">Transmembrane</keyword>
<feature type="transmembrane region" description="Helical" evidence="1">
    <location>
        <begin position="83"/>
        <end position="102"/>
    </location>
</feature>
<dbReference type="CDD" id="cd17332">
    <property type="entry name" value="MFS_MelB_like"/>
    <property type="match status" value="1"/>
</dbReference>
<feature type="transmembrane region" description="Helical" evidence="1">
    <location>
        <begin position="279"/>
        <end position="300"/>
    </location>
</feature>
<dbReference type="InterPro" id="IPR001927">
    <property type="entry name" value="Na/Gal_symport"/>
</dbReference>
<feature type="transmembrane region" description="Helical" evidence="1">
    <location>
        <begin position="151"/>
        <end position="172"/>
    </location>
</feature>
<dbReference type="GO" id="GO:0005886">
    <property type="term" value="C:plasma membrane"/>
    <property type="evidence" value="ECO:0007669"/>
    <property type="project" value="TreeGrafter"/>
</dbReference>
<sequence length="478" mass="52532">MKYSVEASEKDIYLYSIGNIANTAIFMFVGTYIMFYYTNILGISATVAGTIFMVARLVDAFTDPLMGMIIDKTNSKKFGKYRPYILFGSPLLGVIFVVMFMAPELSMGGKIIYAYTSYILYSLAWTCVQIPQLALPIILSHSTARRAKVQAIFQAVGNIGSLAVTALAIPMLNWFGGDSSEEAWLMVAAIFAVFCTIMFIISAMSVRKLDIYNPAQAKQAQKGEKISFKQRMKVITSNTALLMVLISFGTDSLAIQIGNGLNMYFFKYNMGEKTHLMGIIGWATTIFSFMLIGIVGWYVAKLGKKNGIIVIEAIAIIAALGLLFTPANNTFLVMIFIVATPLIGAVNNMLSRSAVLDSANYAEWKTGINGSALVSSTFTFVNKLSQAFGAFIMGYVLDFVGYAPGLAQQTPQTLNAILYMKTLIPIAAFICSIVAMKFYPISKKTESEMEAFISTKRAKEFEGIETEAEIESVEFEMC</sequence>
<feature type="transmembrane region" description="Helical" evidence="1">
    <location>
        <begin position="307"/>
        <end position="325"/>
    </location>
</feature>
<feature type="transmembrane region" description="Helical" evidence="1">
    <location>
        <begin position="417"/>
        <end position="439"/>
    </location>
</feature>
<reference evidence="2" key="1">
    <citation type="journal article" date="2023" name="Int. J. Syst. Evol. Microbiol.">
        <title>&lt;i&gt;Holtiella tumoricola&lt;/i&gt; gen. nov. sp. nov., isolated from a human clinical sample.</title>
        <authorList>
            <person name="Allen-Vercoe E."/>
            <person name="Daigneault M.C."/>
            <person name="Vancuren S.J."/>
            <person name="Cochrane K."/>
            <person name="O'Neal L.L."/>
            <person name="Sankaranarayanan K."/>
            <person name="Lawson P.A."/>
        </authorList>
    </citation>
    <scope>NUCLEOTIDE SEQUENCE</scope>
    <source>
        <strain evidence="2">CC70A</strain>
    </source>
</reference>
<keyword evidence="3" id="KW-1185">Reference proteome</keyword>
<accession>A0AA42DS36</accession>
<feature type="transmembrane region" description="Helical" evidence="1">
    <location>
        <begin position="331"/>
        <end position="350"/>
    </location>
</feature>
<keyword evidence="1" id="KW-1133">Transmembrane helix</keyword>
<dbReference type="RefSeq" id="WP_271013703.1">
    <property type="nucleotide sequence ID" value="NZ_JAQIFT010000069.1"/>
</dbReference>
<name>A0AA42DS36_9FIRM</name>
<gene>
    <name evidence="2" type="ORF">PBV87_21535</name>
</gene>